<sequence>MMVVLVAAISVAFARPASADVCSDAPDPVAPKSGLPGMLTTTPKQIPDKAPNPFTETKVSIGQVYGYNWNWSNYDLGCGPDFLRDPVAVTNTQTGNVILSIVGAVLAGLASLEQMAKTSSLNWFSTVIGGIATKLRVPVLTIWLPLAMLGVGLIVAFRAKRTSYAETMRTLLIIALAATMAVFALAFPAVASRTVDRGVVSVSNAAGAQFSSSPSDAVTRGSAYRTWLTGNFGDPDSAVAKQLGPELMDATHYSWSDIKRIQTDPDTKKQIDDAKSAEFKDVAKQLKQQDPAGYEEFAGRGERTGPALMGVVVSLAMSLFVALSMIMVLIARMMMQGLALAAPLAAVVGVLPTQRSVLSRMWDLFAAAIVAVAKFVIAGGVMTMVLGAIETNTNLGAGAQLFWIVVATVVGLVLTRPLHSFKSIVPGLDPNRSYLRTALNGVTNYLGVRLGTESALDDLPQLVTATKPSEPTEGPMASPSARESLPALPSPDWDRSESTRIVQMEQPTQADSAETSPSQTERSWPGVVASRPMAQLPASPRQLEAAPVSTGVSRPTLTALPSATADLDTSRPNRGPELPGGSSGEGTTEPESPSGDRPRSDGGPAESGSEVVYPTGIIVADDEMALYRRSQLDAGDGETYIPMAEPELAEDGTEHALVTYHSHAGADDAST</sequence>
<protein>
    <recommendedName>
        <fullName evidence="6">TrbL/VirB6 plasmid conjugal transfer protein</fullName>
    </recommendedName>
</protein>
<keyword evidence="3" id="KW-0732">Signal</keyword>
<evidence type="ECO:0000256" key="3">
    <source>
        <dbReference type="SAM" id="SignalP"/>
    </source>
</evidence>
<feature type="transmembrane region" description="Helical" evidence="2">
    <location>
        <begin position="307"/>
        <end position="327"/>
    </location>
</feature>
<evidence type="ECO:0008006" key="6">
    <source>
        <dbReference type="Google" id="ProtNLM"/>
    </source>
</evidence>
<feature type="compositionally biased region" description="Low complexity" evidence="1">
    <location>
        <begin position="575"/>
        <end position="593"/>
    </location>
</feature>
<feature type="compositionally biased region" description="Polar residues" evidence="1">
    <location>
        <begin position="550"/>
        <end position="561"/>
    </location>
</feature>
<organism evidence="4 5">
    <name type="scientific">Microlunatus endophyticus</name>
    <dbReference type="NCBI Taxonomy" id="1716077"/>
    <lineage>
        <taxon>Bacteria</taxon>
        <taxon>Bacillati</taxon>
        <taxon>Actinomycetota</taxon>
        <taxon>Actinomycetes</taxon>
        <taxon>Propionibacteriales</taxon>
        <taxon>Propionibacteriaceae</taxon>
        <taxon>Microlunatus</taxon>
    </lineage>
</organism>
<feature type="transmembrane region" description="Helical" evidence="2">
    <location>
        <begin position="171"/>
        <end position="191"/>
    </location>
</feature>
<comment type="caution">
    <text evidence="4">The sequence shown here is derived from an EMBL/GenBank/DDBJ whole genome shotgun (WGS) entry which is preliminary data.</text>
</comment>
<keyword evidence="2" id="KW-0472">Membrane</keyword>
<feature type="transmembrane region" description="Helical" evidence="2">
    <location>
        <begin position="395"/>
        <end position="414"/>
    </location>
</feature>
<feature type="transmembrane region" description="Helical" evidence="2">
    <location>
        <begin position="333"/>
        <end position="352"/>
    </location>
</feature>
<proteinExistence type="predicted"/>
<evidence type="ECO:0000313" key="5">
    <source>
        <dbReference type="Proteomes" id="UP000613840"/>
    </source>
</evidence>
<dbReference type="AlphaFoldDB" id="A0A917SEF9"/>
<feature type="transmembrane region" description="Helical" evidence="2">
    <location>
        <begin position="137"/>
        <end position="159"/>
    </location>
</feature>
<keyword evidence="2" id="KW-0812">Transmembrane</keyword>
<dbReference type="EMBL" id="BMMZ01000010">
    <property type="protein sequence ID" value="GGL74431.1"/>
    <property type="molecule type" value="Genomic_DNA"/>
</dbReference>
<feature type="transmembrane region" description="Helical" evidence="2">
    <location>
        <begin position="364"/>
        <end position="389"/>
    </location>
</feature>
<keyword evidence="5" id="KW-1185">Reference proteome</keyword>
<reference evidence="4" key="1">
    <citation type="journal article" date="2014" name="Int. J. Syst. Evol. Microbiol.">
        <title>Complete genome sequence of Corynebacterium casei LMG S-19264T (=DSM 44701T), isolated from a smear-ripened cheese.</title>
        <authorList>
            <consortium name="US DOE Joint Genome Institute (JGI-PGF)"/>
            <person name="Walter F."/>
            <person name="Albersmeier A."/>
            <person name="Kalinowski J."/>
            <person name="Ruckert C."/>
        </authorList>
    </citation>
    <scope>NUCLEOTIDE SEQUENCE</scope>
    <source>
        <strain evidence="4">CGMCC 4.7306</strain>
    </source>
</reference>
<name>A0A917SEF9_9ACTN</name>
<feature type="chain" id="PRO_5037800911" description="TrbL/VirB6 plasmid conjugal transfer protein" evidence="3">
    <location>
        <begin position="20"/>
        <end position="671"/>
    </location>
</feature>
<feature type="transmembrane region" description="Helical" evidence="2">
    <location>
        <begin position="97"/>
        <end position="116"/>
    </location>
</feature>
<keyword evidence="2" id="KW-1133">Transmembrane helix</keyword>
<feature type="signal peptide" evidence="3">
    <location>
        <begin position="1"/>
        <end position="19"/>
    </location>
</feature>
<gene>
    <name evidence="4" type="ORF">GCM10011575_35860</name>
</gene>
<reference evidence="4" key="2">
    <citation type="submission" date="2020-09" db="EMBL/GenBank/DDBJ databases">
        <authorList>
            <person name="Sun Q."/>
            <person name="Zhou Y."/>
        </authorList>
    </citation>
    <scope>NUCLEOTIDE SEQUENCE</scope>
    <source>
        <strain evidence="4">CGMCC 4.7306</strain>
    </source>
</reference>
<evidence type="ECO:0000313" key="4">
    <source>
        <dbReference type="EMBL" id="GGL74431.1"/>
    </source>
</evidence>
<evidence type="ECO:0000256" key="1">
    <source>
        <dbReference type="SAM" id="MobiDB-lite"/>
    </source>
</evidence>
<evidence type="ECO:0000256" key="2">
    <source>
        <dbReference type="SAM" id="Phobius"/>
    </source>
</evidence>
<feature type="region of interest" description="Disordered" evidence="1">
    <location>
        <begin position="465"/>
        <end position="614"/>
    </location>
</feature>
<feature type="compositionally biased region" description="Polar residues" evidence="1">
    <location>
        <begin position="499"/>
        <end position="522"/>
    </location>
</feature>
<dbReference type="Proteomes" id="UP000613840">
    <property type="component" value="Unassembled WGS sequence"/>
</dbReference>
<accession>A0A917SEF9</accession>